<organism evidence="3 4">
    <name type="scientific">Littorina saxatilis</name>
    <dbReference type="NCBI Taxonomy" id="31220"/>
    <lineage>
        <taxon>Eukaryota</taxon>
        <taxon>Metazoa</taxon>
        <taxon>Spiralia</taxon>
        <taxon>Lophotrochozoa</taxon>
        <taxon>Mollusca</taxon>
        <taxon>Gastropoda</taxon>
        <taxon>Caenogastropoda</taxon>
        <taxon>Littorinimorpha</taxon>
        <taxon>Littorinoidea</taxon>
        <taxon>Littorinidae</taxon>
        <taxon>Littorina</taxon>
    </lineage>
</organism>
<sequence length="102" mass="11004">MSFFSGVLFLSLSILFVSGRVEHAEVSQVQNHPADGFEDTGIANQPTTTTTTTTPTEGTTSDISCSGLGGICLSIYSRIYCPGQKRHSGCYDNQLQYCCLQL</sequence>
<reference evidence="3 4" key="1">
    <citation type="submission" date="2024-02" db="EMBL/GenBank/DDBJ databases">
        <title>Chromosome-scale genome assembly of the rough periwinkle Littorina saxatilis.</title>
        <authorList>
            <person name="De Jode A."/>
            <person name="Faria R."/>
            <person name="Formenti G."/>
            <person name="Sims Y."/>
            <person name="Smith T.P."/>
            <person name="Tracey A."/>
            <person name="Wood J.M.D."/>
            <person name="Zagrodzka Z.B."/>
            <person name="Johannesson K."/>
            <person name="Butlin R.K."/>
            <person name="Leder E.H."/>
        </authorList>
    </citation>
    <scope>NUCLEOTIDE SEQUENCE [LARGE SCALE GENOMIC DNA]</scope>
    <source>
        <strain evidence="3">Snail1</strain>
        <tissue evidence="3">Muscle</tissue>
    </source>
</reference>
<keyword evidence="4" id="KW-1185">Reference proteome</keyword>
<evidence type="ECO:0000313" key="4">
    <source>
        <dbReference type="Proteomes" id="UP001374579"/>
    </source>
</evidence>
<feature type="signal peptide" evidence="2">
    <location>
        <begin position="1"/>
        <end position="19"/>
    </location>
</feature>
<name>A0AAN9AWD4_9CAEN</name>
<protein>
    <submittedName>
        <fullName evidence="3">Uncharacterized protein</fullName>
    </submittedName>
</protein>
<keyword evidence="2" id="KW-0732">Signal</keyword>
<proteinExistence type="predicted"/>
<feature type="chain" id="PRO_5042974963" evidence="2">
    <location>
        <begin position="20"/>
        <end position="102"/>
    </location>
</feature>
<accession>A0AAN9AWD4</accession>
<evidence type="ECO:0000313" key="3">
    <source>
        <dbReference type="EMBL" id="KAK7094257.1"/>
    </source>
</evidence>
<comment type="caution">
    <text evidence="3">The sequence shown here is derived from an EMBL/GenBank/DDBJ whole genome shotgun (WGS) entry which is preliminary data.</text>
</comment>
<dbReference type="Proteomes" id="UP001374579">
    <property type="component" value="Unassembled WGS sequence"/>
</dbReference>
<evidence type="ECO:0000256" key="1">
    <source>
        <dbReference type="SAM" id="MobiDB-lite"/>
    </source>
</evidence>
<dbReference type="EMBL" id="JBAMIC010000019">
    <property type="protein sequence ID" value="KAK7094257.1"/>
    <property type="molecule type" value="Genomic_DNA"/>
</dbReference>
<dbReference type="AlphaFoldDB" id="A0AAN9AWD4"/>
<evidence type="ECO:0000256" key="2">
    <source>
        <dbReference type="SAM" id="SignalP"/>
    </source>
</evidence>
<gene>
    <name evidence="3" type="ORF">V1264_007902</name>
</gene>
<feature type="region of interest" description="Disordered" evidence="1">
    <location>
        <begin position="30"/>
        <end position="59"/>
    </location>
</feature>
<feature type="compositionally biased region" description="Low complexity" evidence="1">
    <location>
        <begin position="47"/>
        <end position="59"/>
    </location>
</feature>